<dbReference type="PANTHER" id="PTHR30115">
    <property type="entry name" value="NITROGEN REGULATORY PROTEIN P-II"/>
    <property type="match status" value="1"/>
</dbReference>
<evidence type="ECO:0000256" key="2">
    <source>
        <dbReference type="PIRSR" id="PIRSR602187-50"/>
    </source>
</evidence>
<dbReference type="InterPro" id="IPR017918">
    <property type="entry name" value="N-reg_PII_CS"/>
</dbReference>
<dbReference type="PRINTS" id="PR00340">
    <property type="entry name" value="PIIGLNB"/>
</dbReference>
<dbReference type="Proteomes" id="UP000705823">
    <property type="component" value="Unassembled WGS sequence"/>
</dbReference>
<dbReference type="PANTHER" id="PTHR30115:SF11">
    <property type="entry name" value="NITROGEN REGULATORY PROTEIN P-II HOMOLOG"/>
    <property type="match status" value="1"/>
</dbReference>
<dbReference type="SUPFAM" id="SSF54913">
    <property type="entry name" value="GlnB-like"/>
    <property type="match status" value="1"/>
</dbReference>
<dbReference type="Pfam" id="PF00543">
    <property type="entry name" value="P-II"/>
    <property type="match status" value="1"/>
</dbReference>
<dbReference type="PROSITE" id="PS51343">
    <property type="entry name" value="PII_GLNB_DOM"/>
    <property type="match status" value="1"/>
</dbReference>
<dbReference type="GO" id="GO:0006808">
    <property type="term" value="P:regulation of nitrogen utilization"/>
    <property type="evidence" value="ECO:0007669"/>
    <property type="project" value="InterPro"/>
</dbReference>
<keyword evidence="1" id="KW-0963">Cytoplasm</keyword>
<dbReference type="GO" id="GO:0030234">
    <property type="term" value="F:enzyme regulator activity"/>
    <property type="evidence" value="ECO:0007669"/>
    <property type="project" value="InterPro"/>
</dbReference>
<gene>
    <name evidence="4" type="ORF">EGH24_08045</name>
</gene>
<accession>A0A8J8PCL0</accession>
<organism evidence="4 5">
    <name type="scientific">Halonotius terrestris</name>
    <dbReference type="NCBI Taxonomy" id="2487750"/>
    <lineage>
        <taxon>Archaea</taxon>
        <taxon>Methanobacteriati</taxon>
        <taxon>Methanobacteriota</taxon>
        <taxon>Stenosarchaea group</taxon>
        <taxon>Halobacteria</taxon>
        <taxon>Halobacteriales</taxon>
        <taxon>Haloferacaceae</taxon>
        <taxon>Halonotius</taxon>
    </lineage>
</organism>
<dbReference type="InterPro" id="IPR002187">
    <property type="entry name" value="N-reg_PII"/>
</dbReference>
<evidence type="ECO:0000256" key="1">
    <source>
        <dbReference type="ARBA" id="ARBA00022490"/>
    </source>
</evidence>
<name>A0A8J8PCL0_9EURY</name>
<dbReference type="GO" id="GO:0005829">
    <property type="term" value="C:cytosol"/>
    <property type="evidence" value="ECO:0007669"/>
    <property type="project" value="TreeGrafter"/>
</dbReference>
<dbReference type="PROSITE" id="PS00638">
    <property type="entry name" value="PII_GLNB_CTER"/>
    <property type="match status" value="1"/>
</dbReference>
<dbReference type="SMART" id="SM00938">
    <property type="entry name" value="P-II"/>
    <property type="match status" value="1"/>
</dbReference>
<reference evidence="4" key="1">
    <citation type="submission" date="2019-02" db="EMBL/GenBank/DDBJ databases">
        <title>Halonotius sp. a new haloarchaeum isolated from saline soil.</title>
        <authorList>
            <person name="Duran-Viseras A."/>
            <person name="Sanchez-Porro C."/>
            <person name="Ventosa A."/>
        </authorList>
    </citation>
    <scope>NUCLEOTIDE SEQUENCE</scope>
    <source>
        <strain evidence="4">F15B</strain>
    </source>
</reference>
<dbReference type="InterPro" id="IPR011322">
    <property type="entry name" value="N-reg_PII-like_a/b"/>
</dbReference>
<comment type="similarity">
    <text evidence="3">Belongs to the P(II) protein family.</text>
</comment>
<dbReference type="EMBL" id="RKLU01000003">
    <property type="protein sequence ID" value="TQQ81358.1"/>
    <property type="molecule type" value="Genomic_DNA"/>
</dbReference>
<evidence type="ECO:0000313" key="5">
    <source>
        <dbReference type="Proteomes" id="UP000705823"/>
    </source>
</evidence>
<sequence length="110" mass="11552">MVTAIIRPEKLSDAKAALAEVGASSLTVTNVSGRGSQPEKQGSWRGSEYTIDLHQKAKIECAVADVPAEDVVDALREAADTGEPGDGKIFVMDVENAIQVRTGKEGVDAI</sequence>
<dbReference type="AlphaFoldDB" id="A0A8J8PCL0"/>
<dbReference type="GO" id="GO:0005524">
    <property type="term" value="F:ATP binding"/>
    <property type="evidence" value="ECO:0007669"/>
    <property type="project" value="TreeGrafter"/>
</dbReference>
<evidence type="ECO:0000313" key="4">
    <source>
        <dbReference type="EMBL" id="TQQ81358.1"/>
    </source>
</evidence>
<protein>
    <submittedName>
        <fullName evidence="4">P-II family nitrogen regulator</fullName>
    </submittedName>
</protein>
<feature type="modified residue" description="O-UMP-tyrosine" evidence="2">
    <location>
        <position position="49"/>
    </location>
</feature>
<dbReference type="OrthoDB" id="10960at2157"/>
<evidence type="ECO:0000256" key="3">
    <source>
        <dbReference type="RuleBase" id="RU003936"/>
    </source>
</evidence>
<proteinExistence type="inferred from homology"/>
<dbReference type="InterPro" id="IPR015867">
    <property type="entry name" value="N-reg_PII/ATP_PRibTrfase_C"/>
</dbReference>
<comment type="caution">
    <text evidence="4">The sequence shown here is derived from an EMBL/GenBank/DDBJ whole genome shotgun (WGS) entry which is preliminary data.</text>
</comment>
<dbReference type="Gene3D" id="3.30.70.120">
    <property type="match status" value="1"/>
</dbReference>
<keyword evidence="5" id="KW-1185">Reference proteome</keyword>
<keyword evidence="2" id="KW-0597">Phosphoprotein</keyword>